<dbReference type="PANTHER" id="PTHR21716">
    <property type="entry name" value="TRANSMEMBRANE PROTEIN"/>
    <property type="match status" value="1"/>
</dbReference>
<accession>A0A644VZP4</accession>
<evidence type="ECO:0000256" key="3">
    <source>
        <dbReference type="ARBA" id="ARBA00022448"/>
    </source>
</evidence>
<evidence type="ECO:0000256" key="8">
    <source>
        <dbReference type="SAM" id="Phobius"/>
    </source>
</evidence>
<evidence type="ECO:0000256" key="1">
    <source>
        <dbReference type="ARBA" id="ARBA00004651"/>
    </source>
</evidence>
<dbReference type="PANTHER" id="PTHR21716:SF53">
    <property type="entry name" value="PERMEASE PERM-RELATED"/>
    <property type="match status" value="1"/>
</dbReference>
<feature type="transmembrane region" description="Helical" evidence="8">
    <location>
        <begin position="238"/>
        <end position="270"/>
    </location>
</feature>
<gene>
    <name evidence="9" type="ORF">SDC9_41945</name>
</gene>
<keyword evidence="3" id="KW-0813">Transport</keyword>
<dbReference type="Pfam" id="PF01594">
    <property type="entry name" value="AI-2E_transport"/>
    <property type="match status" value="1"/>
</dbReference>
<evidence type="ECO:0000256" key="5">
    <source>
        <dbReference type="ARBA" id="ARBA00022692"/>
    </source>
</evidence>
<evidence type="ECO:0000313" key="9">
    <source>
        <dbReference type="EMBL" id="MPL95773.1"/>
    </source>
</evidence>
<dbReference type="AlphaFoldDB" id="A0A644VZP4"/>
<feature type="transmembrane region" description="Helical" evidence="8">
    <location>
        <begin position="210"/>
        <end position="232"/>
    </location>
</feature>
<organism evidence="9">
    <name type="scientific">bioreactor metagenome</name>
    <dbReference type="NCBI Taxonomy" id="1076179"/>
    <lineage>
        <taxon>unclassified sequences</taxon>
        <taxon>metagenomes</taxon>
        <taxon>ecological metagenomes</taxon>
    </lineage>
</organism>
<evidence type="ECO:0008006" key="10">
    <source>
        <dbReference type="Google" id="ProtNLM"/>
    </source>
</evidence>
<evidence type="ECO:0000256" key="2">
    <source>
        <dbReference type="ARBA" id="ARBA00009773"/>
    </source>
</evidence>
<keyword evidence="4" id="KW-1003">Cell membrane</keyword>
<dbReference type="InterPro" id="IPR002549">
    <property type="entry name" value="AI-2E-like"/>
</dbReference>
<evidence type="ECO:0000256" key="7">
    <source>
        <dbReference type="ARBA" id="ARBA00023136"/>
    </source>
</evidence>
<feature type="transmembrane region" description="Helical" evidence="8">
    <location>
        <begin position="7"/>
        <end position="24"/>
    </location>
</feature>
<feature type="transmembrane region" description="Helical" evidence="8">
    <location>
        <begin position="282"/>
        <end position="305"/>
    </location>
</feature>
<evidence type="ECO:0000256" key="4">
    <source>
        <dbReference type="ARBA" id="ARBA00022475"/>
    </source>
</evidence>
<sequence length="380" mass="42865">MVWLKKWYVWIPFLLLAFVFVYYFSVVLIYLFSALIISLMGNPIVRLLDKVRIWKLKLPHSFNALVALLLVVGTIGSILYFLIPVIIEQAQYLSSVDVYSILDTMKEPVQGLESQLREYKLLAPDDTIEGIMTEYVTQFLGKLDVREFVGSLFGLLGELSISLFSIIFLAYFFLRDDKLVYKGLTVFTPVEAHDEISRVLFYGKKMLSRYFIGLFLEQVIMMSLISTGMYIIGLPNAIFVGVIAGAFNIIPYLGPIIGAVIGSIIGLTTLPPDTFSADAVPLLMKMLSVFVVANLIDNFVLQPLIYSKSVKAHPIEIFLVVIMVGSIAGPFGMILAIPVYTLLRIIALEFFGNWSLIQRLTRDLDTELKRTKPQKEKNDD</sequence>
<feature type="transmembrane region" description="Helical" evidence="8">
    <location>
        <begin position="61"/>
        <end position="87"/>
    </location>
</feature>
<keyword evidence="5 8" id="KW-0812">Transmembrane</keyword>
<comment type="similarity">
    <text evidence="2">Belongs to the autoinducer-2 exporter (AI-2E) (TC 2.A.86) family.</text>
</comment>
<feature type="transmembrane region" description="Helical" evidence="8">
    <location>
        <begin position="317"/>
        <end position="343"/>
    </location>
</feature>
<keyword evidence="6 8" id="KW-1133">Transmembrane helix</keyword>
<comment type="caution">
    <text evidence="9">The sequence shown here is derived from an EMBL/GenBank/DDBJ whole genome shotgun (WGS) entry which is preliminary data.</text>
</comment>
<dbReference type="GO" id="GO:0005886">
    <property type="term" value="C:plasma membrane"/>
    <property type="evidence" value="ECO:0007669"/>
    <property type="project" value="UniProtKB-SubCell"/>
</dbReference>
<comment type="subcellular location">
    <subcellularLocation>
        <location evidence="1">Cell membrane</location>
        <topology evidence="1">Multi-pass membrane protein</topology>
    </subcellularLocation>
</comment>
<name>A0A644VZP4_9ZZZZ</name>
<feature type="transmembrane region" description="Helical" evidence="8">
    <location>
        <begin position="148"/>
        <end position="174"/>
    </location>
</feature>
<protein>
    <recommendedName>
        <fullName evidence="10">AI-2E family transporter</fullName>
    </recommendedName>
</protein>
<proteinExistence type="inferred from homology"/>
<keyword evidence="7 8" id="KW-0472">Membrane</keyword>
<evidence type="ECO:0000256" key="6">
    <source>
        <dbReference type="ARBA" id="ARBA00022989"/>
    </source>
</evidence>
<reference evidence="9" key="1">
    <citation type="submission" date="2019-08" db="EMBL/GenBank/DDBJ databases">
        <authorList>
            <person name="Kucharzyk K."/>
            <person name="Murdoch R.W."/>
            <person name="Higgins S."/>
            <person name="Loffler F."/>
        </authorList>
    </citation>
    <scope>NUCLEOTIDE SEQUENCE</scope>
</reference>
<dbReference type="EMBL" id="VSSQ01000481">
    <property type="protein sequence ID" value="MPL95773.1"/>
    <property type="molecule type" value="Genomic_DNA"/>
</dbReference>